<comment type="caution">
    <text evidence="1">The sequence shown here is derived from an EMBL/GenBank/DDBJ whole genome shotgun (WGS) entry which is preliminary data.</text>
</comment>
<reference evidence="1" key="1">
    <citation type="journal article" date="2017" name="Nature">
        <title>The sunflower genome provides insights into oil metabolism, flowering and Asterid evolution.</title>
        <authorList>
            <person name="Badouin H."/>
            <person name="Gouzy J."/>
            <person name="Grassa C.J."/>
            <person name="Murat F."/>
            <person name="Staton S.E."/>
            <person name="Cottret L."/>
            <person name="Lelandais-Briere C."/>
            <person name="Owens G.L."/>
            <person name="Carrere S."/>
            <person name="Mayjonade B."/>
            <person name="Legrand L."/>
            <person name="Gill N."/>
            <person name="Kane N.C."/>
            <person name="Bowers J.E."/>
            <person name="Hubner S."/>
            <person name="Bellec A."/>
            <person name="Berard A."/>
            <person name="Berges H."/>
            <person name="Blanchet N."/>
            <person name="Boniface M.C."/>
            <person name="Brunel D."/>
            <person name="Catrice O."/>
            <person name="Chaidir N."/>
            <person name="Claudel C."/>
            <person name="Donnadieu C."/>
            <person name="Faraut T."/>
            <person name="Fievet G."/>
            <person name="Helmstetter N."/>
            <person name="King M."/>
            <person name="Knapp S.J."/>
            <person name="Lai Z."/>
            <person name="Le Paslier M.C."/>
            <person name="Lippi Y."/>
            <person name="Lorenzon L."/>
            <person name="Mandel J.R."/>
            <person name="Marage G."/>
            <person name="Marchand G."/>
            <person name="Marquand E."/>
            <person name="Bret-Mestries E."/>
            <person name="Morien E."/>
            <person name="Nambeesan S."/>
            <person name="Nguyen T."/>
            <person name="Pegot-Espagnet P."/>
            <person name="Pouilly N."/>
            <person name="Raftis F."/>
            <person name="Sallet E."/>
            <person name="Schiex T."/>
            <person name="Thomas J."/>
            <person name="Vandecasteele C."/>
            <person name="Vares D."/>
            <person name="Vear F."/>
            <person name="Vautrin S."/>
            <person name="Crespi M."/>
            <person name="Mangin B."/>
            <person name="Burke J.M."/>
            <person name="Salse J."/>
            <person name="Munos S."/>
            <person name="Vincourt P."/>
            <person name="Rieseberg L.H."/>
            <person name="Langlade N.B."/>
        </authorList>
    </citation>
    <scope>NUCLEOTIDE SEQUENCE</scope>
    <source>
        <tissue evidence="1">Leaves</tissue>
    </source>
</reference>
<name>A0A9K3P1P0_HELAN</name>
<organism evidence="1 2">
    <name type="scientific">Helianthus annuus</name>
    <name type="common">Common sunflower</name>
    <dbReference type="NCBI Taxonomy" id="4232"/>
    <lineage>
        <taxon>Eukaryota</taxon>
        <taxon>Viridiplantae</taxon>
        <taxon>Streptophyta</taxon>
        <taxon>Embryophyta</taxon>
        <taxon>Tracheophyta</taxon>
        <taxon>Spermatophyta</taxon>
        <taxon>Magnoliopsida</taxon>
        <taxon>eudicotyledons</taxon>
        <taxon>Gunneridae</taxon>
        <taxon>Pentapetalae</taxon>
        <taxon>asterids</taxon>
        <taxon>campanulids</taxon>
        <taxon>Asterales</taxon>
        <taxon>Asteraceae</taxon>
        <taxon>Asteroideae</taxon>
        <taxon>Heliantheae alliance</taxon>
        <taxon>Heliantheae</taxon>
        <taxon>Helianthus</taxon>
    </lineage>
</organism>
<reference evidence="1" key="2">
    <citation type="submission" date="2020-06" db="EMBL/GenBank/DDBJ databases">
        <title>Helianthus annuus Genome sequencing and assembly Release 2.</title>
        <authorList>
            <person name="Gouzy J."/>
            <person name="Langlade N."/>
            <person name="Munos S."/>
        </authorList>
    </citation>
    <scope>NUCLEOTIDE SEQUENCE</scope>
    <source>
        <tissue evidence="1">Leaves</tissue>
    </source>
</reference>
<dbReference type="Proteomes" id="UP000215914">
    <property type="component" value="Unassembled WGS sequence"/>
</dbReference>
<sequence>MFYRNHQPPKLTDRYLDRALRCCVYMVIGLRPVSTCTQFGMGRPACSKQNGSVMSQWNFHTEIIVKP</sequence>
<evidence type="ECO:0000313" key="2">
    <source>
        <dbReference type="Proteomes" id="UP000215914"/>
    </source>
</evidence>
<accession>A0A9K3P1P0</accession>
<keyword evidence="2" id="KW-1185">Reference proteome</keyword>
<dbReference type="EMBL" id="MNCJ02000317">
    <property type="protein sequence ID" value="KAF5819083.1"/>
    <property type="molecule type" value="Genomic_DNA"/>
</dbReference>
<evidence type="ECO:0000313" key="1">
    <source>
        <dbReference type="EMBL" id="KAF5819083.1"/>
    </source>
</evidence>
<gene>
    <name evidence="1" type="ORF">HanXRQr2_Chr02g0073611</name>
</gene>
<proteinExistence type="predicted"/>
<protein>
    <submittedName>
        <fullName evidence="1">Uncharacterized protein</fullName>
    </submittedName>
</protein>
<dbReference type="AlphaFoldDB" id="A0A9K3P1P0"/>
<dbReference type="Gramene" id="mRNA:HanXRQr2_Chr02g0073611">
    <property type="protein sequence ID" value="CDS:HanXRQr2_Chr02g0073611.1"/>
    <property type="gene ID" value="HanXRQr2_Chr02g0073611"/>
</dbReference>